<keyword evidence="4" id="KW-1185">Reference proteome</keyword>
<dbReference type="Gene3D" id="3.40.50.1820">
    <property type="entry name" value="alpha/beta hydrolase"/>
    <property type="match status" value="1"/>
</dbReference>
<dbReference type="SUPFAM" id="SSF53474">
    <property type="entry name" value="alpha/beta-Hydrolases"/>
    <property type="match status" value="1"/>
</dbReference>
<dbReference type="InterPro" id="IPR000801">
    <property type="entry name" value="Esterase-like"/>
</dbReference>
<organism evidence="3 4">
    <name type="scientific">Vreelandella glaciei</name>
    <dbReference type="NCBI Taxonomy" id="186761"/>
    <lineage>
        <taxon>Bacteria</taxon>
        <taxon>Pseudomonadati</taxon>
        <taxon>Pseudomonadota</taxon>
        <taxon>Gammaproteobacteria</taxon>
        <taxon>Oceanospirillales</taxon>
        <taxon>Halomonadaceae</taxon>
        <taxon>Vreelandella</taxon>
    </lineage>
</organism>
<dbReference type="Proteomes" id="UP000526892">
    <property type="component" value="Unassembled WGS sequence"/>
</dbReference>
<dbReference type="EMBL" id="JACCDE010000001">
    <property type="protein sequence ID" value="NYS76141.1"/>
    <property type="molecule type" value="Genomic_DNA"/>
</dbReference>
<accession>A0A7Z0RWH6</accession>
<dbReference type="AlphaFoldDB" id="A0A7Z0RWH6"/>
<reference evidence="3 4" key="1">
    <citation type="journal article" date="2003" name="Extremophiles">
        <title>Halomonas glaciei sp. nov. isolated from fast ice of Adelie Land, Antarctica.</title>
        <authorList>
            <person name="Reddy G.S."/>
            <person name="Raghavan P.U."/>
            <person name="Sarita N.B."/>
            <person name="Prakash J.S."/>
            <person name="Nagesh N."/>
            <person name="Delille D."/>
            <person name="Shivaji S."/>
        </authorList>
    </citation>
    <scope>NUCLEOTIDE SEQUENCE [LARGE SCALE GENOMIC DNA]</scope>
    <source>
        <strain evidence="3 4">DD39</strain>
    </source>
</reference>
<sequence length="323" mass="36447">MTFNGVIKRHGKPWRAFRFQTAYRQLRHWAFLLLCWIPAMAYCSLPGEVILPGTSEFTLVSPETGHAYLIQLSVPDAPPPETGYSVLYLLDGNARLPLLQAARDTLTRRGPEGAGSPLLIVAIGYPETSRFNMDRRSEDFTPSVPHGHDTVSQNQQRPQAGAERFLAFIEEHLKPEINRRFALDSDQEAILGHSLGGLFVLHVLLNQPASFDNYIAISPSLWWYGEKPLDRLFNQDSALAGIPNGTRLMIGVGEQEQPAFDHHNESERARRQRARGMVDNAQGFAKWLSNQRSMEVRFTLYPGENHGSVMWPATRQALEFLDK</sequence>
<dbReference type="GO" id="GO:0016788">
    <property type="term" value="F:hydrolase activity, acting on ester bonds"/>
    <property type="evidence" value="ECO:0007669"/>
    <property type="project" value="TreeGrafter"/>
</dbReference>
<dbReference type="InterPro" id="IPR029058">
    <property type="entry name" value="AB_hydrolase_fold"/>
</dbReference>
<protein>
    <submittedName>
        <fullName evidence="3">Alpha/beta hydrolase</fullName>
    </submittedName>
</protein>
<dbReference type="RefSeq" id="WP_052703769.1">
    <property type="nucleotide sequence ID" value="NZ_JACCDE010000001.1"/>
</dbReference>
<name>A0A7Z0RWH6_9GAMM</name>
<evidence type="ECO:0000256" key="2">
    <source>
        <dbReference type="ARBA" id="ARBA00022801"/>
    </source>
</evidence>
<evidence type="ECO:0000313" key="4">
    <source>
        <dbReference type="Proteomes" id="UP000526892"/>
    </source>
</evidence>
<dbReference type="PANTHER" id="PTHR40841:SF2">
    <property type="entry name" value="SIDEROPHORE-DEGRADING ESTERASE (EUROFUNG)"/>
    <property type="match status" value="1"/>
</dbReference>
<dbReference type="InterPro" id="IPR052558">
    <property type="entry name" value="Siderophore_Hydrolase_D"/>
</dbReference>
<evidence type="ECO:0000313" key="3">
    <source>
        <dbReference type="EMBL" id="NYS76141.1"/>
    </source>
</evidence>
<proteinExistence type="inferred from homology"/>
<evidence type="ECO:0000256" key="1">
    <source>
        <dbReference type="ARBA" id="ARBA00005622"/>
    </source>
</evidence>
<dbReference type="PANTHER" id="PTHR40841">
    <property type="entry name" value="SIDEROPHORE TRIACETYLFUSARININE C ESTERASE"/>
    <property type="match status" value="1"/>
</dbReference>
<comment type="caution">
    <text evidence="3">The sequence shown here is derived from an EMBL/GenBank/DDBJ whole genome shotgun (WGS) entry which is preliminary data.</text>
</comment>
<dbReference type="Pfam" id="PF00756">
    <property type="entry name" value="Esterase"/>
    <property type="match status" value="1"/>
</dbReference>
<comment type="similarity">
    <text evidence="1">Belongs to the esterase D family.</text>
</comment>
<keyword evidence="2 3" id="KW-0378">Hydrolase</keyword>
<gene>
    <name evidence="3" type="ORF">HZS80_00145</name>
</gene>